<evidence type="ECO:0000256" key="2">
    <source>
        <dbReference type="ARBA" id="ARBA00022737"/>
    </source>
</evidence>
<dbReference type="InterPro" id="IPR006553">
    <property type="entry name" value="Leu-rich_rpt_Cys-con_subtyp"/>
</dbReference>
<protein>
    <submittedName>
        <fullName evidence="6">Leucine-rich repeat, cysteine-containing subtype</fullName>
    </submittedName>
</protein>
<dbReference type="Proteomes" id="UP000237000">
    <property type="component" value="Unassembled WGS sequence"/>
</dbReference>
<dbReference type="OrthoDB" id="1928346at2759"/>
<sequence length="569" mass="63326">MRNLRHLNNAGCEALTGMFPSRHFYRYKSADDQYQLQTLPLVVVGGNPDIRLLGLFNLRGSLKITHLKNLHTADVAGEAKLREKGGIESLGLHWGSDDNSEKTNPSQESMLIRFQMKRQANSSNPRTKRDIKSSASGISCDILLCEQVLEHLQPNQNLRRLLINGYPGKRFPHWDVPYLNVIHLISCKNSEHLPTLGNLRFLNTLSLREMHGVRHIGKEFYGQGIQSPFPSLKELILIDFPGLEEWSSPYGGEAFPGLKKLTVSSCPQLNVMPVLMSLEYLELRDCSANLIHYFQSLTCLRTLVIDKVRDLIYFSGEFPVKNSLLTSLGINSCPKLHLLPSELGNLTALRSLAIRWCEDLASLPQSLQNLNALESLEIGDCNSLLSLPDIEIGRLSNIRTLSIENCNNLSSLTMGFQYLTSLENLTIMYCPSLGLLPEGVEYLSALCSLTIISCPKFKTLPDGLQKLTTMHSLEIGSCPGLKALPEWIEKLASLRSLVLSDCQNVTVFPEGVKCLAALQHLSIQDCPQLLERCREHGGEDWPKIAHVPYKRIGLSQQSDPSAGSSSSSI</sequence>
<dbReference type="Pfam" id="PF23598">
    <property type="entry name" value="LRR_14"/>
    <property type="match status" value="1"/>
</dbReference>
<keyword evidence="2" id="KW-0677">Repeat</keyword>
<keyword evidence="3" id="KW-0611">Plant defense</keyword>
<dbReference type="AlphaFoldDB" id="A0A2P5F7H9"/>
<evidence type="ECO:0000259" key="5">
    <source>
        <dbReference type="Pfam" id="PF25019"/>
    </source>
</evidence>
<dbReference type="SMART" id="SM00367">
    <property type="entry name" value="LRR_CC"/>
    <property type="match status" value="3"/>
</dbReference>
<dbReference type="EMBL" id="JXTC01000056">
    <property type="protein sequence ID" value="PON93760.1"/>
    <property type="molecule type" value="Genomic_DNA"/>
</dbReference>
<dbReference type="Pfam" id="PF25019">
    <property type="entry name" value="LRR_R13L1-DRL21"/>
    <property type="match status" value="2"/>
</dbReference>
<comment type="caution">
    <text evidence="6">The sequence shown here is derived from an EMBL/GenBank/DDBJ whole genome shotgun (WGS) entry which is preliminary data.</text>
</comment>
<feature type="domain" description="Disease resistance R13L4/SHOC-2-like LRR" evidence="4">
    <location>
        <begin position="337"/>
        <end position="523"/>
    </location>
</feature>
<dbReference type="SUPFAM" id="SSF52047">
    <property type="entry name" value="RNI-like"/>
    <property type="match status" value="2"/>
</dbReference>
<dbReference type="InterPro" id="IPR032675">
    <property type="entry name" value="LRR_dom_sf"/>
</dbReference>
<organism evidence="6 7">
    <name type="scientific">Trema orientale</name>
    <name type="common">Charcoal tree</name>
    <name type="synonym">Celtis orientalis</name>
    <dbReference type="NCBI Taxonomy" id="63057"/>
    <lineage>
        <taxon>Eukaryota</taxon>
        <taxon>Viridiplantae</taxon>
        <taxon>Streptophyta</taxon>
        <taxon>Embryophyta</taxon>
        <taxon>Tracheophyta</taxon>
        <taxon>Spermatophyta</taxon>
        <taxon>Magnoliopsida</taxon>
        <taxon>eudicotyledons</taxon>
        <taxon>Gunneridae</taxon>
        <taxon>Pentapetalae</taxon>
        <taxon>rosids</taxon>
        <taxon>fabids</taxon>
        <taxon>Rosales</taxon>
        <taxon>Cannabaceae</taxon>
        <taxon>Trema</taxon>
    </lineage>
</organism>
<feature type="domain" description="R13L1/DRL21-like LRR repeat region" evidence="5">
    <location>
        <begin position="144"/>
        <end position="210"/>
    </location>
</feature>
<dbReference type="InterPro" id="IPR056789">
    <property type="entry name" value="LRR_R13L1-DRL21"/>
</dbReference>
<gene>
    <name evidence="6" type="ORF">TorRG33x02_104630</name>
</gene>
<evidence type="ECO:0000313" key="6">
    <source>
        <dbReference type="EMBL" id="PON93760.1"/>
    </source>
</evidence>
<dbReference type="InParanoid" id="A0A2P5F7H9"/>
<feature type="domain" description="R13L1/DRL21-like LRR repeat region" evidence="5">
    <location>
        <begin position="54"/>
        <end position="115"/>
    </location>
</feature>
<evidence type="ECO:0000256" key="1">
    <source>
        <dbReference type="ARBA" id="ARBA00022614"/>
    </source>
</evidence>
<evidence type="ECO:0000259" key="4">
    <source>
        <dbReference type="Pfam" id="PF23598"/>
    </source>
</evidence>
<dbReference type="GO" id="GO:0006952">
    <property type="term" value="P:defense response"/>
    <property type="evidence" value="ECO:0007669"/>
    <property type="project" value="UniProtKB-KW"/>
</dbReference>
<proteinExistence type="predicted"/>
<name>A0A2P5F7H9_TREOI</name>
<dbReference type="InterPro" id="IPR055414">
    <property type="entry name" value="LRR_R13L4/SHOC2-like"/>
</dbReference>
<dbReference type="Gene3D" id="3.80.10.10">
    <property type="entry name" value="Ribonuclease Inhibitor"/>
    <property type="match status" value="3"/>
</dbReference>
<reference evidence="7" key="1">
    <citation type="submission" date="2016-06" db="EMBL/GenBank/DDBJ databases">
        <title>Parallel loss of symbiosis genes in relatives of nitrogen-fixing non-legume Parasponia.</title>
        <authorList>
            <person name="Van Velzen R."/>
            <person name="Holmer R."/>
            <person name="Bu F."/>
            <person name="Rutten L."/>
            <person name="Van Zeijl A."/>
            <person name="Liu W."/>
            <person name="Santuari L."/>
            <person name="Cao Q."/>
            <person name="Sharma T."/>
            <person name="Shen D."/>
            <person name="Roswanjaya Y."/>
            <person name="Wardhani T."/>
            <person name="Kalhor M.S."/>
            <person name="Jansen J."/>
            <person name="Van den Hoogen J."/>
            <person name="Gungor B."/>
            <person name="Hartog M."/>
            <person name="Hontelez J."/>
            <person name="Verver J."/>
            <person name="Yang W.-C."/>
            <person name="Schijlen E."/>
            <person name="Repin R."/>
            <person name="Schilthuizen M."/>
            <person name="Schranz E."/>
            <person name="Heidstra R."/>
            <person name="Miyata K."/>
            <person name="Fedorova E."/>
            <person name="Kohlen W."/>
            <person name="Bisseling T."/>
            <person name="Smit S."/>
            <person name="Geurts R."/>
        </authorList>
    </citation>
    <scope>NUCLEOTIDE SEQUENCE [LARGE SCALE GENOMIC DNA]</scope>
    <source>
        <strain evidence="7">cv. RG33-2</strain>
    </source>
</reference>
<evidence type="ECO:0000256" key="3">
    <source>
        <dbReference type="ARBA" id="ARBA00022821"/>
    </source>
</evidence>
<evidence type="ECO:0000313" key="7">
    <source>
        <dbReference type="Proteomes" id="UP000237000"/>
    </source>
</evidence>
<dbReference type="PANTHER" id="PTHR36766">
    <property type="entry name" value="PLANT BROAD-SPECTRUM MILDEW RESISTANCE PROTEIN RPW8"/>
    <property type="match status" value="1"/>
</dbReference>
<keyword evidence="7" id="KW-1185">Reference proteome</keyword>
<accession>A0A2P5F7H9</accession>
<dbReference type="PANTHER" id="PTHR36766:SF59">
    <property type="entry name" value="DISEASE RESISTANCE PROTEIN RGA2-LIKE"/>
    <property type="match status" value="1"/>
</dbReference>
<keyword evidence="1" id="KW-0433">Leucine-rich repeat</keyword>